<proteinExistence type="predicted"/>
<dbReference type="SUPFAM" id="SSF81301">
    <property type="entry name" value="Nucleotidyltransferase"/>
    <property type="match status" value="1"/>
</dbReference>
<dbReference type="AlphaFoldDB" id="A0A1H8YTV7"/>
<dbReference type="STRING" id="571933.SAMN05216362_10169"/>
<evidence type="ECO:0008006" key="3">
    <source>
        <dbReference type="Google" id="ProtNLM"/>
    </source>
</evidence>
<keyword evidence="2" id="KW-1185">Reference proteome</keyword>
<name>A0A1H8YTV7_9BACI</name>
<dbReference type="Proteomes" id="UP000199427">
    <property type="component" value="Unassembled WGS sequence"/>
</dbReference>
<dbReference type="RefSeq" id="WP_091772019.1">
    <property type="nucleotide sequence ID" value="NZ_CAESCL010000009.1"/>
</dbReference>
<organism evidence="1 2">
    <name type="scientific">Piscibacillus halophilus</name>
    <dbReference type="NCBI Taxonomy" id="571933"/>
    <lineage>
        <taxon>Bacteria</taxon>
        <taxon>Bacillati</taxon>
        <taxon>Bacillota</taxon>
        <taxon>Bacilli</taxon>
        <taxon>Bacillales</taxon>
        <taxon>Bacillaceae</taxon>
        <taxon>Piscibacillus</taxon>
    </lineage>
</organism>
<dbReference type="OrthoDB" id="2351919at2"/>
<reference evidence="1 2" key="1">
    <citation type="submission" date="2016-10" db="EMBL/GenBank/DDBJ databases">
        <authorList>
            <person name="de Groot N.N."/>
        </authorList>
    </citation>
    <scope>NUCLEOTIDE SEQUENCE [LARGE SCALE GENOMIC DNA]</scope>
    <source>
        <strain evidence="1 2">DSM 21633</strain>
    </source>
</reference>
<dbReference type="Gene3D" id="3.30.460.40">
    <property type="match status" value="1"/>
</dbReference>
<sequence>MNNNKLVLIADKLNKTNVKWGIGGSRLLYQHGLIDVVNDLDIIVSKADVEPVIGELRSLGDDINANRLGPYKTTFYYKFNIMGLPVDIMGEFKIEYENGIYVLPFEKHEVEYFNIHGIEVPFCTLEDWFILYQLIPNREEKVQIIENYLMDEGIRHPEVLQQSLANPLPEKIRNRISPLINEAYNGGM</sequence>
<dbReference type="InterPro" id="IPR043519">
    <property type="entry name" value="NT_sf"/>
</dbReference>
<gene>
    <name evidence="1" type="ORF">SAMN05216362_10169</name>
</gene>
<evidence type="ECO:0000313" key="2">
    <source>
        <dbReference type="Proteomes" id="UP000199427"/>
    </source>
</evidence>
<dbReference type="EMBL" id="FOES01000001">
    <property type="protein sequence ID" value="SEP55654.1"/>
    <property type="molecule type" value="Genomic_DNA"/>
</dbReference>
<evidence type="ECO:0000313" key="1">
    <source>
        <dbReference type="EMBL" id="SEP55654.1"/>
    </source>
</evidence>
<protein>
    <recommendedName>
        <fullName evidence="3">Nucleotidyl transferase AbiEii toxin, Type IV TA system</fullName>
    </recommendedName>
</protein>
<accession>A0A1H8YTV7</accession>